<keyword evidence="2" id="KW-1185">Reference proteome</keyword>
<organism evidence="1 2">
    <name type="scientific">Kribbella caucasensis</name>
    <dbReference type="NCBI Taxonomy" id="2512215"/>
    <lineage>
        <taxon>Bacteria</taxon>
        <taxon>Bacillati</taxon>
        <taxon>Actinomycetota</taxon>
        <taxon>Actinomycetes</taxon>
        <taxon>Propionibacteriales</taxon>
        <taxon>Kribbellaceae</taxon>
        <taxon>Kribbella</taxon>
    </lineage>
</organism>
<protein>
    <submittedName>
        <fullName evidence="1">Uncharacterized protein</fullName>
    </submittedName>
</protein>
<accession>A0A4R6ISW7</accession>
<dbReference type="AlphaFoldDB" id="A0A4R6ISW7"/>
<sequence>MPTAYLADAVAWLQCPDRTRPVTATCNDHEVGDGGLAEGAWTSLGLAGSATSGRPVFQATTDAAWKMSV</sequence>
<evidence type="ECO:0000313" key="2">
    <source>
        <dbReference type="Proteomes" id="UP000295388"/>
    </source>
</evidence>
<gene>
    <name evidence="1" type="ORF">EV643_1872</name>
</gene>
<comment type="caution">
    <text evidence="1">The sequence shown here is derived from an EMBL/GenBank/DDBJ whole genome shotgun (WGS) entry which is preliminary data.</text>
</comment>
<name>A0A4R6ISW7_9ACTN</name>
<feature type="non-terminal residue" evidence="1">
    <location>
        <position position="69"/>
    </location>
</feature>
<reference evidence="1 2" key="1">
    <citation type="submission" date="2019-03" db="EMBL/GenBank/DDBJ databases">
        <title>Genomic Encyclopedia of Type Strains, Phase III (KMG-III): the genomes of soil and plant-associated and newly described type strains.</title>
        <authorList>
            <person name="Whitman W."/>
        </authorList>
    </citation>
    <scope>NUCLEOTIDE SEQUENCE [LARGE SCALE GENOMIC DNA]</scope>
    <source>
        <strain evidence="1 2">VKM Ac-2527</strain>
    </source>
</reference>
<dbReference type="Proteomes" id="UP000295388">
    <property type="component" value="Unassembled WGS sequence"/>
</dbReference>
<evidence type="ECO:0000313" key="1">
    <source>
        <dbReference type="EMBL" id="TDO25573.1"/>
    </source>
</evidence>
<proteinExistence type="predicted"/>
<dbReference type="EMBL" id="SNWQ01000087">
    <property type="protein sequence ID" value="TDO25573.1"/>
    <property type="molecule type" value="Genomic_DNA"/>
</dbReference>